<reference evidence="2" key="1">
    <citation type="journal article" date="2022" name="Int. J. Syst. Evol. Microbiol.">
        <title>Prevotella lacticifex sp. nov., isolated from the rumen of cows.</title>
        <authorList>
            <person name="Shinkai T."/>
            <person name="Ikeyama N."/>
            <person name="Kumagai M."/>
            <person name="Ohmori H."/>
            <person name="Sakamoto M."/>
            <person name="Ohkuma M."/>
            <person name="Mitsumori M."/>
        </authorList>
    </citation>
    <scope>NUCLEOTIDE SEQUENCE</scope>
    <source>
        <strain evidence="2">R5076</strain>
    </source>
</reference>
<dbReference type="Proteomes" id="UP000825483">
    <property type="component" value="Unassembled WGS sequence"/>
</dbReference>
<dbReference type="RefSeq" id="WP_223928949.1">
    <property type="nucleotide sequence ID" value="NZ_BPTU01000001.1"/>
</dbReference>
<dbReference type="Pfam" id="PF18406">
    <property type="entry name" value="DUF1281_C"/>
    <property type="match status" value="1"/>
</dbReference>
<accession>A0A9R1CAI7</accession>
<keyword evidence="3" id="KW-1185">Reference proteome</keyword>
<dbReference type="InterPro" id="IPR041329">
    <property type="entry name" value="YubB_C"/>
</dbReference>
<feature type="domain" description="YubB ferredoxin-like" evidence="1">
    <location>
        <begin position="63"/>
        <end position="136"/>
    </location>
</feature>
<evidence type="ECO:0000313" key="3">
    <source>
        <dbReference type="Proteomes" id="UP000825483"/>
    </source>
</evidence>
<evidence type="ECO:0000259" key="1">
    <source>
        <dbReference type="Pfam" id="PF18406"/>
    </source>
</evidence>
<organism evidence="2 3">
    <name type="scientific">Prevotella lacticifex</name>
    <dbReference type="NCBI Taxonomy" id="2854755"/>
    <lineage>
        <taxon>Bacteria</taxon>
        <taxon>Pseudomonadati</taxon>
        <taxon>Bacteroidota</taxon>
        <taxon>Bacteroidia</taxon>
        <taxon>Bacteroidales</taxon>
        <taxon>Prevotellaceae</taxon>
        <taxon>Prevotella</taxon>
    </lineage>
</organism>
<dbReference type="GeneID" id="72466919"/>
<evidence type="ECO:0000313" key="2">
    <source>
        <dbReference type="EMBL" id="GJG59039.1"/>
    </source>
</evidence>
<protein>
    <recommendedName>
        <fullName evidence="1">YubB ferredoxin-like domain-containing protein</fullName>
    </recommendedName>
</protein>
<comment type="caution">
    <text evidence="2">The sequence shown here is derived from an EMBL/GenBank/DDBJ whole genome shotgun (WGS) entry which is preliminary data.</text>
</comment>
<proteinExistence type="predicted"/>
<dbReference type="AlphaFoldDB" id="A0A9R1CAI7"/>
<sequence length="182" mass="21461">MANLCSTSYILVGDKDKVNELRSVLQKLKDTKRTRVPLEPRWIGYIVQDVLGKDWRDIYCRGEWDFSSKDVKEGELHFYTDTAWNACNEVFQKLAEKFGLEMYYVTEELGFNIYETNDSTHTYFPDEIIVTSDEETEYINGRKEVMDYVNRHLGTDFNGWDTMLSDEKVDEVFCIHEMEVVD</sequence>
<gene>
    <name evidence="2" type="ORF">PRLR5076_18900</name>
</gene>
<name>A0A9R1CAI7_9BACT</name>
<dbReference type="EMBL" id="BPUB01000002">
    <property type="protein sequence ID" value="GJG59039.1"/>
    <property type="molecule type" value="Genomic_DNA"/>
</dbReference>